<dbReference type="SUPFAM" id="SSF103473">
    <property type="entry name" value="MFS general substrate transporter"/>
    <property type="match status" value="1"/>
</dbReference>
<name>F3FZI5_PSESX</name>
<accession>F3FZI5</accession>
<gene>
    <name evidence="1" type="ORF">PSYJA_44021</name>
</gene>
<dbReference type="InterPro" id="IPR036259">
    <property type="entry name" value="MFS_trans_sf"/>
</dbReference>
<evidence type="ECO:0000313" key="1">
    <source>
        <dbReference type="EMBL" id="EGH35627.1"/>
    </source>
</evidence>
<protein>
    <submittedName>
        <fullName evidence="1">Major facilitator superfamily MFS_1</fullName>
    </submittedName>
</protein>
<proteinExistence type="predicted"/>
<reference evidence="1 2" key="1">
    <citation type="journal article" date="2011" name="PLoS Pathog.">
        <title>Dynamic evolution of pathogenicity revealed by sequencing and comparative genomics of 19 Pseudomonas syringae isolates.</title>
        <authorList>
            <person name="Baltrus D.A."/>
            <person name="Nishimura M.T."/>
            <person name="Romanchuk A."/>
            <person name="Chang J.H."/>
            <person name="Mukhtar M.S."/>
            <person name="Cherkis K."/>
            <person name="Roach J."/>
            <person name="Grant S.R."/>
            <person name="Jones C.D."/>
            <person name="Dangl J.L."/>
        </authorList>
    </citation>
    <scope>NUCLEOTIDE SEQUENCE [LARGE SCALE GENOMIC DNA]</scope>
    <source>
        <strain evidence="2">M301072PT</strain>
    </source>
</reference>
<comment type="caution">
    <text evidence="1">The sequence shown here is derived from an EMBL/GenBank/DDBJ whole genome shotgun (WGS) entry which is preliminary data.</text>
</comment>
<evidence type="ECO:0000313" key="2">
    <source>
        <dbReference type="Proteomes" id="UP000004471"/>
    </source>
</evidence>
<feature type="non-terminal residue" evidence="1">
    <location>
        <position position="1"/>
    </location>
</feature>
<dbReference type="EMBL" id="AEAH01003843">
    <property type="protein sequence ID" value="EGH35627.1"/>
    <property type="molecule type" value="Genomic_DNA"/>
</dbReference>
<organism evidence="1 2">
    <name type="scientific">Pseudomonas syringae pv. japonica str. M301072</name>
    <dbReference type="NCBI Taxonomy" id="629262"/>
    <lineage>
        <taxon>Bacteria</taxon>
        <taxon>Pseudomonadati</taxon>
        <taxon>Pseudomonadota</taxon>
        <taxon>Gammaproteobacteria</taxon>
        <taxon>Pseudomonadales</taxon>
        <taxon>Pseudomonadaceae</taxon>
        <taxon>Pseudomonas</taxon>
        <taxon>Pseudomonas syringae</taxon>
    </lineage>
</organism>
<dbReference type="Proteomes" id="UP000004471">
    <property type="component" value="Unassembled WGS sequence"/>
</dbReference>
<dbReference type="AlphaFoldDB" id="F3FZI5"/>
<sequence length="42" mass="4155">AGVIGGIGLGLGYISPVSTLIKWFPDKRGMATGMAIMGFGGG</sequence>
<feature type="non-terminal residue" evidence="1">
    <location>
        <position position="42"/>
    </location>
</feature>